<gene>
    <name evidence="1" type="ORF">CDAR_195801</name>
</gene>
<protein>
    <submittedName>
        <fullName evidence="1">Uncharacterized protein</fullName>
    </submittedName>
</protein>
<dbReference type="Proteomes" id="UP001054837">
    <property type="component" value="Unassembled WGS sequence"/>
</dbReference>
<sequence>MLIKRREAGSHITEKMGAKEEFYKKAISASFGMFCESHKYRLPFVTSALIKYPRDPVIPVLCFQIRISVLSIFSWLPNVLLSVNAGEI</sequence>
<accession>A0AAV4QZF9</accession>
<evidence type="ECO:0000313" key="2">
    <source>
        <dbReference type="Proteomes" id="UP001054837"/>
    </source>
</evidence>
<evidence type="ECO:0000313" key="1">
    <source>
        <dbReference type="EMBL" id="GIY13437.1"/>
    </source>
</evidence>
<name>A0AAV4QZF9_9ARAC</name>
<reference evidence="1 2" key="1">
    <citation type="submission" date="2021-06" db="EMBL/GenBank/DDBJ databases">
        <title>Caerostris darwini draft genome.</title>
        <authorList>
            <person name="Kono N."/>
            <person name="Arakawa K."/>
        </authorList>
    </citation>
    <scope>NUCLEOTIDE SEQUENCE [LARGE SCALE GENOMIC DNA]</scope>
</reference>
<comment type="caution">
    <text evidence="1">The sequence shown here is derived from an EMBL/GenBank/DDBJ whole genome shotgun (WGS) entry which is preliminary data.</text>
</comment>
<dbReference type="EMBL" id="BPLQ01005238">
    <property type="protein sequence ID" value="GIY13437.1"/>
    <property type="molecule type" value="Genomic_DNA"/>
</dbReference>
<organism evidence="1 2">
    <name type="scientific">Caerostris darwini</name>
    <dbReference type="NCBI Taxonomy" id="1538125"/>
    <lineage>
        <taxon>Eukaryota</taxon>
        <taxon>Metazoa</taxon>
        <taxon>Ecdysozoa</taxon>
        <taxon>Arthropoda</taxon>
        <taxon>Chelicerata</taxon>
        <taxon>Arachnida</taxon>
        <taxon>Araneae</taxon>
        <taxon>Araneomorphae</taxon>
        <taxon>Entelegynae</taxon>
        <taxon>Araneoidea</taxon>
        <taxon>Araneidae</taxon>
        <taxon>Caerostris</taxon>
    </lineage>
</organism>
<keyword evidence="2" id="KW-1185">Reference proteome</keyword>
<proteinExistence type="predicted"/>
<dbReference type="AlphaFoldDB" id="A0AAV4QZF9"/>